<dbReference type="Gene3D" id="3.40.50.720">
    <property type="entry name" value="NAD(P)-binding Rossmann-like Domain"/>
    <property type="match status" value="1"/>
</dbReference>
<evidence type="ECO:0000256" key="5">
    <source>
        <dbReference type="ARBA" id="ARBA00023002"/>
    </source>
</evidence>
<proteinExistence type="inferred from homology"/>
<evidence type="ECO:0000256" key="3">
    <source>
        <dbReference type="ARBA" id="ARBA00022630"/>
    </source>
</evidence>
<comment type="cofactor">
    <cofactor evidence="1 6">
        <name>FAD</name>
        <dbReference type="ChEBI" id="CHEBI:57692"/>
    </cofactor>
</comment>
<dbReference type="GO" id="GO:0005737">
    <property type="term" value="C:cytoplasm"/>
    <property type="evidence" value="ECO:0007669"/>
    <property type="project" value="TreeGrafter"/>
</dbReference>
<dbReference type="Pfam" id="PF01266">
    <property type="entry name" value="DAO"/>
    <property type="match status" value="1"/>
</dbReference>
<dbReference type="AlphaFoldDB" id="A0A9N9NA70"/>
<evidence type="ECO:0000313" key="8">
    <source>
        <dbReference type="EMBL" id="CAG8716403.1"/>
    </source>
</evidence>
<dbReference type="GO" id="GO:0003884">
    <property type="term" value="F:D-amino-acid oxidase activity"/>
    <property type="evidence" value="ECO:0007669"/>
    <property type="project" value="InterPro"/>
</dbReference>
<evidence type="ECO:0000256" key="4">
    <source>
        <dbReference type="ARBA" id="ARBA00022827"/>
    </source>
</evidence>
<dbReference type="OrthoDB" id="2015447at2759"/>
<evidence type="ECO:0000256" key="1">
    <source>
        <dbReference type="ARBA" id="ARBA00001974"/>
    </source>
</evidence>
<dbReference type="PANTHER" id="PTHR11530:SF11">
    <property type="entry name" value="D-ASPARTATE OXIDASE"/>
    <property type="match status" value="1"/>
</dbReference>
<dbReference type="EMBL" id="CAJVPY010010188">
    <property type="protein sequence ID" value="CAG8716403.1"/>
    <property type="molecule type" value="Genomic_DNA"/>
</dbReference>
<evidence type="ECO:0000256" key="2">
    <source>
        <dbReference type="ARBA" id="ARBA00006730"/>
    </source>
</evidence>
<name>A0A9N9NA70_9GLOM</name>
<gene>
    <name evidence="8" type="ORF">DERYTH_LOCUS13972</name>
</gene>
<feature type="binding site" evidence="6">
    <location>
        <begin position="54"/>
        <end position="55"/>
    </location>
    <ligand>
        <name>FAD</name>
        <dbReference type="ChEBI" id="CHEBI:57692"/>
    </ligand>
</feature>
<dbReference type="SUPFAM" id="SSF51971">
    <property type="entry name" value="Nucleotide-binding domain"/>
    <property type="match status" value="1"/>
</dbReference>
<comment type="similarity">
    <text evidence="2">Belongs to the DAMOX/DASOX family.</text>
</comment>
<feature type="domain" description="FAD dependent oxidoreductase" evidence="7">
    <location>
        <begin position="12"/>
        <end position="345"/>
    </location>
</feature>
<dbReference type="Gene3D" id="3.30.9.10">
    <property type="entry name" value="D-Amino Acid Oxidase, subunit A, domain 2"/>
    <property type="match status" value="1"/>
</dbReference>
<protein>
    <submittedName>
        <fullName evidence="8">954_t:CDS:1</fullName>
    </submittedName>
</protein>
<feature type="binding site" evidence="6">
    <location>
        <position position="332"/>
    </location>
    <ligand>
        <name>D-dopa</name>
        <dbReference type="ChEBI" id="CHEBI:149689"/>
    </ligand>
</feature>
<dbReference type="Proteomes" id="UP000789405">
    <property type="component" value="Unassembled WGS sequence"/>
</dbReference>
<sequence length="356" mass="40403">MFSPLTIMLNKRIVVLGAGVSGLTTASLLLQQEKGIKVHLIAKHFPGDLSGEYTSPWAGAHWKSHATNDEIRQQEFDRETYNHFWKLAKTQQNETGIMIIDEFEYWENIPQDFSDPWFKTLCHEYRHLKKEELPKSAEFGITYKSVSINPQTYLKYLLDTFISMGGTTQYADISHINECIKSETDIVINCSGIHARTLKGVEDSNVYAARGQLVIVQSNINWAFFYREKAGNKSELTYAMPRGDDEAVLGGTYEENNYSTDIDHDAATRIIQRCLAVRPDLLPKDQTQLTIKGYGVGLRPCRKGGIRIDAEWITSEEFDKKILICHNYGHGGAGYESSYGSAKHVINVMKEMLQMQ</sequence>
<evidence type="ECO:0000313" key="9">
    <source>
        <dbReference type="Proteomes" id="UP000789405"/>
    </source>
</evidence>
<dbReference type="GO" id="GO:0071949">
    <property type="term" value="F:FAD binding"/>
    <property type="evidence" value="ECO:0007669"/>
    <property type="project" value="InterPro"/>
</dbReference>
<comment type="caution">
    <text evidence="8">The sequence shown here is derived from an EMBL/GenBank/DDBJ whole genome shotgun (WGS) entry which is preliminary data.</text>
</comment>
<dbReference type="InterPro" id="IPR006076">
    <property type="entry name" value="FAD-dep_OxRdtase"/>
</dbReference>
<keyword evidence="3" id="KW-0285">Flavoprotein</keyword>
<keyword evidence="4 6" id="KW-0274">FAD</keyword>
<dbReference type="SUPFAM" id="SSF54373">
    <property type="entry name" value="FAD-linked reductases, C-terminal domain"/>
    <property type="match status" value="1"/>
</dbReference>
<dbReference type="InterPro" id="IPR023209">
    <property type="entry name" value="DAO"/>
</dbReference>
<keyword evidence="9" id="KW-1185">Reference proteome</keyword>
<accession>A0A9N9NA70</accession>
<dbReference type="PIRSF" id="PIRSF000189">
    <property type="entry name" value="D-aa_oxidase"/>
    <property type="match status" value="1"/>
</dbReference>
<organism evidence="8 9">
    <name type="scientific">Dentiscutata erythropus</name>
    <dbReference type="NCBI Taxonomy" id="1348616"/>
    <lineage>
        <taxon>Eukaryota</taxon>
        <taxon>Fungi</taxon>
        <taxon>Fungi incertae sedis</taxon>
        <taxon>Mucoromycota</taxon>
        <taxon>Glomeromycotina</taxon>
        <taxon>Glomeromycetes</taxon>
        <taxon>Diversisporales</taxon>
        <taxon>Gigasporaceae</taxon>
        <taxon>Dentiscutata</taxon>
    </lineage>
</organism>
<evidence type="ECO:0000259" key="7">
    <source>
        <dbReference type="Pfam" id="PF01266"/>
    </source>
</evidence>
<dbReference type="GO" id="GO:0019478">
    <property type="term" value="P:D-amino acid catabolic process"/>
    <property type="evidence" value="ECO:0007669"/>
    <property type="project" value="TreeGrafter"/>
</dbReference>
<reference evidence="8" key="1">
    <citation type="submission" date="2021-06" db="EMBL/GenBank/DDBJ databases">
        <authorList>
            <person name="Kallberg Y."/>
            <person name="Tangrot J."/>
            <person name="Rosling A."/>
        </authorList>
    </citation>
    <scope>NUCLEOTIDE SEQUENCE</scope>
    <source>
        <strain evidence="8">MA453B</strain>
    </source>
</reference>
<dbReference type="PANTHER" id="PTHR11530">
    <property type="entry name" value="D-AMINO ACID OXIDASE"/>
    <property type="match status" value="1"/>
</dbReference>
<evidence type="ECO:0000256" key="6">
    <source>
        <dbReference type="PIRSR" id="PIRSR000189-1"/>
    </source>
</evidence>
<feature type="binding site" evidence="6">
    <location>
        <position position="299"/>
    </location>
    <ligand>
        <name>D-dopa</name>
        <dbReference type="ChEBI" id="CHEBI:149689"/>
    </ligand>
</feature>
<keyword evidence="5" id="KW-0560">Oxidoreductase</keyword>